<dbReference type="AlphaFoldDB" id="A0A8H4B6N0"/>
<feature type="region of interest" description="Disordered" evidence="1">
    <location>
        <begin position="1"/>
        <end position="33"/>
    </location>
</feature>
<comment type="caution">
    <text evidence="2">The sequence shown here is derived from an EMBL/GenBank/DDBJ whole genome shotgun (WGS) entry which is preliminary data.</text>
</comment>
<gene>
    <name evidence="2" type="ORF">FB192DRAFT_1407027</name>
</gene>
<dbReference type="EMBL" id="JAAECE010000014">
    <property type="protein sequence ID" value="KAF1796134.1"/>
    <property type="molecule type" value="Genomic_DNA"/>
</dbReference>
<evidence type="ECO:0000313" key="3">
    <source>
        <dbReference type="Proteomes" id="UP000469890"/>
    </source>
</evidence>
<proteinExistence type="predicted"/>
<sequence length="105" mass="11745">MAPHPTPQIHPIPTQEAQERLKRRLQTPKAMAPAPRQRQIQVLSWAASIGLSAYVVLFADFGTEKNCYTPVMYLTCQMNGTMQLTPPLVVRSANGSKKRRADFGH</sequence>
<organism evidence="2 3">
    <name type="scientific">Mucor circinelloides f. lusitanicus</name>
    <name type="common">Mucor racemosus var. lusitanicus</name>
    <dbReference type="NCBI Taxonomy" id="29924"/>
    <lineage>
        <taxon>Eukaryota</taxon>
        <taxon>Fungi</taxon>
        <taxon>Fungi incertae sedis</taxon>
        <taxon>Mucoromycota</taxon>
        <taxon>Mucoromycotina</taxon>
        <taxon>Mucoromycetes</taxon>
        <taxon>Mucorales</taxon>
        <taxon>Mucorineae</taxon>
        <taxon>Mucoraceae</taxon>
        <taxon>Mucor</taxon>
    </lineage>
</organism>
<reference evidence="2 3" key="1">
    <citation type="submission" date="2019-09" db="EMBL/GenBank/DDBJ databases">
        <authorList>
            <consortium name="DOE Joint Genome Institute"/>
            <person name="Mondo S.J."/>
            <person name="Navarro-Mendoza M.I."/>
            <person name="Perez-Arques C."/>
            <person name="Panchal S."/>
            <person name="Nicolas F.E."/>
            <person name="Ganguly P."/>
            <person name="Pangilinan J."/>
            <person name="Grigoriev I."/>
            <person name="Heitman J."/>
            <person name="Sanya K."/>
            <person name="Garre V."/>
        </authorList>
    </citation>
    <scope>NUCLEOTIDE SEQUENCE [LARGE SCALE GENOMIC DNA]</scope>
    <source>
        <strain evidence="2 3">MU402</strain>
    </source>
</reference>
<accession>A0A8H4B6N0</accession>
<dbReference type="Proteomes" id="UP000469890">
    <property type="component" value="Unassembled WGS sequence"/>
</dbReference>
<name>A0A8H4B6N0_MUCCL</name>
<protein>
    <submittedName>
        <fullName evidence="2">Uncharacterized protein</fullName>
    </submittedName>
</protein>
<evidence type="ECO:0000313" key="2">
    <source>
        <dbReference type="EMBL" id="KAF1796134.1"/>
    </source>
</evidence>
<evidence type="ECO:0000256" key="1">
    <source>
        <dbReference type="SAM" id="MobiDB-lite"/>
    </source>
</evidence>
<feature type="compositionally biased region" description="Pro residues" evidence="1">
    <location>
        <begin position="1"/>
        <end position="10"/>
    </location>
</feature>